<accession>A0ABP7S836</accession>
<proteinExistence type="predicted"/>
<evidence type="ECO:0000313" key="1">
    <source>
        <dbReference type="EMBL" id="GAA4008129.1"/>
    </source>
</evidence>
<dbReference type="Proteomes" id="UP001500567">
    <property type="component" value="Unassembled WGS sequence"/>
</dbReference>
<evidence type="ECO:0008006" key="3">
    <source>
        <dbReference type="Google" id="ProtNLM"/>
    </source>
</evidence>
<organism evidence="1 2">
    <name type="scientific">Hymenobacter fastidiosus</name>
    <dbReference type="NCBI Taxonomy" id="486264"/>
    <lineage>
        <taxon>Bacteria</taxon>
        <taxon>Pseudomonadati</taxon>
        <taxon>Bacteroidota</taxon>
        <taxon>Cytophagia</taxon>
        <taxon>Cytophagales</taxon>
        <taxon>Hymenobacteraceae</taxon>
        <taxon>Hymenobacter</taxon>
    </lineage>
</organism>
<protein>
    <recommendedName>
        <fullName evidence="3">Lipoprotein</fullName>
    </recommendedName>
</protein>
<gene>
    <name evidence="1" type="ORF">GCM10022408_20310</name>
</gene>
<comment type="caution">
    <text evidence="1">The sequence shown here is derived from an EMBL/GenBank/DDBJ whole genome shotgun (WGS) entry which is preliminary data.</text>
</comment>
<evidence type="ECO:0000313" key="2">
    <source>
        <dbReference type="Proteomes" id="UP001500567"/>
    </source>
</evidence>
<name>A0ABP7S836_9BACT</name>
<dbReference type="PROSITE" id="PS51257">
    <property type="entry name" value="PROKAR_LIPOPROTEIN"/>
    <property type="match status" value="1"/>
</dbReference>
<dbReference type="RefSeq" id="WP_345072780.1">
    <property type="nucleotide sequence ID" value="NZ_BAABDJ010000017.1"/>
</dbReference>
<keyword evidence="2" id="KW-1185">Reference proteome</keyword>
<reference evidence="2" key="1">
    <citation type="journal article" date="2019" name="Int. J. Syst. Evol. Microbiol.">
        <title>The Global Catalogue of Microorganisms (GCM) 10K type strain sequencing project: providing services to taxonomists for standard genome sequencing and annotation.</title>
        <authorList>
            <consortium name="The Broad Institute Genomics Platform"/>
            <consortium name="The Broad Institute Genome Sequencing Center for Infectious Disease"/>
            <person name="Wu L."/>
            <person name="Ma J."/>
        </authorList>
    </citation>
    <scope>NUCLEOTIDE SEQUENCE [LARGE SCALE GENOMIC DNA]</scope>
    <source>
        <strain evidence="2">JCM 17224</strain>
    </source>
</reference>
<dbReference type="EMBL" id="BAABDJ010000017">
    <property type="protein sequence ID" value="GAA4008129.1"/>
    <property type="molecule type" value="Genomic_DNA"/>
</dbReference>
<sequence>MKNYLLLATLGLSLAACQKDEKEDEAYVVPAPVTVAFNQDFSLTYQQLAQIPTAPNPELQVALAEVQYTYCPAGACSDNSSLVCAVGTNVFPRLRVTDAAGQSQQIALPANRPAAGTPNWIDTTSVRANGRRYVLYYVKWKMLKCNPARHDFSVTLRVTKPNGN</sequence>